<evidence type="ECO:0000313" key="3">
    <source>
        <dbReference type="Proteomes" id="UP000198861"/>
    </source>
</evidence>
<organism evidence="2 3">
    <name type="scientific">Azotobacter beijerinckii</name>
    <dbReference type="NCBI Taxonomy" id="170623"/>
    <lineage>
        <taxon>Bacteria</taxon>
        <taxon>Pseudomonadati</taxon>
        <taxon>Pseudomonadota</taxon>
        <taxon>Gammaproteobacteria</taxon>
        <taxon>Pseudomonadales</taxon>
        <taxon>Pseudomonadaceae</taxon>
        <taxon>Azotobacter</taxon>
    </lineage>
</organism>
<name>A0A1I0Z382_9GAMM</name>
<reference evidence="2 3" key="1">
    <citation type="submission" date="2016-10" db="EMBL/GenBank/DDBJ databases">
        <authorList>
            <person name="Varghese N."/>
            <person name="Submissions S."/>
        </authorList>
    </citation>
    <scope>NUCLEOTIDE SEQUENCE [LARGE SCALE GENOMIC DNA]</scope>
    <source>
        <strain evidence="2 3">DSM 282</strain>
    </source>
</reference>
<sequence length="247" mass="27316">MADWSELKRLAEAATPGPWRIGKANRDESDIRIHGAGDGSIVADVCSDVWDDADANAEFIAAANPAVVLALIAENEKLVERRRLLDLLHGRRATELVEEVLSMRDEVRRLKILAGEDVPPLPEEFVGPMPERPYERLRRKLRDLNDAPKPPASLVFPPIEQQTTAGGAGAAENCRCNEKLQAEQRRAAVLEQNCAEMAVELERVRADAERYAKLRRHAPGFDVVGLHSDSLDAYVDTELPAVERGDS</sequence>
<gene>
    <name evidence="2" type="ORF">SAMN04244571_01742</name>
</gene>
<keyword evidence="3" id="KW-1185">Reference proteome</keyword>
<dbReference type="EMBL" id="FOKJ01000023">
    <property type="protein sequence ID" value="SFB19566.1"/>
    <property type="molecule type" value="Genomic_DNA"/>
</dbReference>
<comment type="caution">
    <text evidence="2">The sequence shown here is derived from an EMBL/GenBank/DDBJ whole genome shotgun (WGS) entry which is preliminary data.</text>
</comment>
<dbReference type="Proteomes" id="UP000198861">
    <property type="component" value="Unassembled WGS sequence"/>
</dbReference>
<accession>A0A1I0Z382</accession>
<proteinExistence type="predicted"/>
<feature type="coiled-coil region" evidence="1">
    <location>
        <begin position="180"/>
        <end position="207"/>
    </location>
</feature>
<dbReference type="RefSeq" id="WP_175525823.1">
    <property type="nucleotide sequence ID" value="NZ_FOKJ01000023.1"/>
</dbReference>
<dbReference type="InterPro" id="IPR025153">
    <property type="entry name" value="Ead_Ea22"/>
</dbReference>
<protein>
    <submittedName>
        <fullName evidence="2">Ead/Ea22-like protein</fullName>
    </submittedName>
</protein>
<evidence type="ECO:0000313" key="2">
    <source>
        <dbReference type="EMBL" id="SFB19566.1"/>
    </source>
</evidence>
<evidence type="ECO:0000256" key="1">
    <source>
        <dbReference type="SAM" id="Coils"/>
    </source>
</evidence>
<keyword evidence="1" id="KW-0175">Coiled coil</keyword>
<dbReference type="Pfam" id="PF13935">
    <property type="entry name" value="Ead_Ea22"/>
    <property type="match status" value="1"/>
</dbReference>